<dbReference type="OrthoDB" id="8995637at2"/>
<evidence type="ECO:0000313" key="11">
    <source>
        <dbReference type="Proteomes" id="UP000014137"/>
    </source>
</evidence>
<comment type="caution">
    <text evidence="9">The sequence shown here is derived from an EMBL/GenBank/DDBJ whole genome shotgun (WGS) entry which is preliminary data.</text>
</comment>
<feature type="active site" description="Schiff-base intermediate with substrate" evidence="7">
    <location>
        <position position="176"/>
    </location>
</feature>
<dbReference type="Gene3D" id="3.20.20.70">
    <property type="entry name" value="Aldolase class I"/>
    <property type="match status" value="1"/>
</dbReference>
<evidence type="ECO:0000256" key="5">
    <source>
        <dbReference type="HAMAP-Rule" id="MF_00694"/>
    </source>
</evidence>
<dbReference type="PATRIC" id="fig|1238180.3.peg.1840"/>
<evidence type="ECO:0000256" key="8">
    <source>
        <dbReference type="PIRSR" id="PIRSR001365-2"/>
    </source>
</evidence>
<dbReference type="InterPro" id="IPR013785">
    <property type="entry name" value="Aldolase_TIM"/>
</dbReference>
<organism evidence="9 11">
    <name type="scientific">Amycolatopsis azurea DSM 43854</name>
    <dbReference type="NCBI Taxonomy" id="1238180"/>
    <lineage>
        <taxon>Bacteria</taxon>
        <taxon>Bacillati</taxon>
        <taxon>Actinomycetota</taxon>
        <taxon>Actinomycetes</taxon>
        <taxon>Pseudonocardiales</taxon>
        <taxon>Pseudonocardiaceae</taxon>
        <taxon>Amycolatopsis</taxon>
    </lineage>
</organism>
<dbReference type="PIRSF" id="PIRSF001365">
    <property type="entry name" value="DHDPS"/>
    <property type="match status" value="1"/>
</dbReference>
<dbReference type="GO" id="GO:0008840">
    <property type="term" value="F:4-hydroxy-tetrahydrodipicolinate synthase activity"/>
    <property type="evidence" value="ECO:0007669"/>
    <property type="project" value="TreeGrafter"/>
</dbReference>
<reference evidence="10 12" key="2">
    <citation type="submission" date="2017-02" db="EMBL/GenBank/DDBJ databases">
        <title>Amycolatopsis azurea DSM 43854 draft genome.</title>
        <authorList>
            <person name="Mayilraj S."/>
        </authorList>
    </citation>
    <scope>NUCLEOTIDE SEQUENCE [LARGE SCALE GENOMIC DNA]</scope>
    <source>
        <strain evidence="10 12">DSM 43854</strain>
    </source>
</reference>
<evidence type="ECO:0000256" key="6">
    <source>
        <dbReference type="PIRNR" id="PIRNR001365"/>
    </source>
</evidence>
<name>M2QRE5_9PSEU</name>
<dbReference type="InterPro" id="IPR002220">
    <property type="entry name" value="DapA-like"/>
</dbReference>
<evidence type="ECO:0000256" key="2">
    <source>
        <dbReference type="ARBA" id="ARBA00004983"/>
    </source>
</evidence>
<dbReference type="UniPathway" id="UPA00564">
    <property type="reaction ID" value="UER00628"/>
</dbReference>
<evidence type="ECO:0000256" key="3">
    <source>
        <dbReference type="ARBA" id="ARBA00007592"/>
    </source>
</evidence>
<feature type="active site" description="Proton donor/acceptor" evidence="7">
    <location>
        <position position="151"/>
    </location>
</feature>
<dbReference type="Pfam" id="PF00701">
    <property type="entry name" value="DHDPS"/>
    <property type="match status" value="1"/>
</dbReference>
<keyword evidence="12" id="KW-1185">Reference proteome</keyword>
<evidence type="ECO:0000313" key="10">
    <source>
        <dbReference type="EMBL" id="OOC06594.1"/>
    </source>
</evidence>
<dbReference type="EMBL" id="ANMG01000013">
    <property type="protein sequence ID" value="EMD28377.1"/>
    <property type="molecule type" value="Genomic_DNA"/>
</dbReference>
<dbReference type="EMBL" id="MUXN01000007">
    <property type="protein sequence ID" value="OOC06594.1"/>
    <property type="molecule type" value="Genomic_DNA"/>
</dbReference>
<comment type="catalytic activity">
    <reaction evidence="1 5">
        <text>5-dehydro-4-deoxy-D-glucarate + H(+) = 2,5-dioxopentanoate + CO2 + H2O</text>
        <dbReference type="Rhea" id="RHEA:24608"/>
        <dbReference type="ChEBI" id="CHEBI:15377"/>
        <dbReference type="ChEBI" id="CHEBI:15378"/>
        <dbReference type="ChEBI" id="CHEBI:16526"/>
        <dbReference type="ChEBI" id="CHEBI:42819"/>
        <dbReference type="ChEBI" id="CHEBI:58136"/>
        <dbReference type="EC" id="4.2.1.41"/>
    </reaction>
</comment>
<evidence type="ECO:0000256" key="1">
    <source>
        <dbReference type="ARBA" id="ARBA00001446"/>
    </source>
</evidence>
<comment type="pathway">
    <text evidence="2 5">Carbohydrate acid metabolism; D-glucarate degradation; 2,5-dioxopentanoate from D-glucarate: step 2/2.</text>
</comment>
<proteinExistence type="inferred from homology"/>
<dbReference type="HAMAP" id="MF_00694">
    <property type="entry name" value="KDGDH"/>
    <property type="match status" value="1"/>
</dbReference>
<reference evidence="9 11" key="1">
    <citation type="submission" date="2012-10" db="EMBL/GenBank/DDBJ databases">
        <title>Genome assembly of Amycolatopsis azurea DSM 43854.</title>
        <authorList>
            <person name="Khatri I."/>
            <person name="Kaur I."/>
            <person name="Subramanian S."/>
            <person name="Mayilraj S."/>
        </authorList>
    </citation>
    <scope>NUCLEOTIDE SEQUENCE [LARGE SCALE GENOMIC DNA]</scope>
    <source>
        <strain evidence="9 11">DSM 43854</strain>
    </source>
</reference>
<dbReference type="SMART" id="SM01130">
    <property type="entry name" value="DHDPS"/>
    <property type="match status" value="1"/>
</dbReference>
<sequence length="327" mass="33988">MAQTKFEARFPAENSSARVELDGLLAFPLTPFTEGLELNLDAFAETVESHVAAGAGALFVACGTGEFSSLSPEEHAAILRKAREVVAGRVPVWVGAGGGAATARAGIAAAEAGGADGVLLLPPYLVTGPPAGLVDHVRYAVGDSSIPVIVYHRSTGVFTPDSAVELLDIPSVVGLKDGFGDVELMSRIITSIRSAGTDRARDFLFFNGLPTAEVSARAYAAIGVARYSSAVHCFAPEIAARFHRALAEKDDAVMEALLAGFYLPLVALRDEGQGFAVSLVKAAARSRGDKVGSVRPPLVEPTADQVARLEKIVDDGFSVLKSVEAGA</sequence>
<dbReference type="RefSeq" id="WP_005153524.1">
    <property type="nucleotide sequence ID" value="NZ_ANMG01000013.1"/>
</dbReference>
<evidence type="ECO:0000256" key="7">
    <source>
        <dbReference type="PIRSR" id="PIRSR001365-1"/>
    </source>
</evidence>
<dbReference type="PANTHER" id="PTHR12128:SF19">
    <property type="entry name" value="5-DEHYDRO-4-DEOXYGLUCARATE DEHYDRATASE 2-RELATED"/>
    <property type="match status" value="1"/>
</dbReference>
<accession>M2QRE5</accession>
<dbReference type="Proteomes" id="UP000014137">
    <property type="component" value="Unassembled WGS sequence"/>
</dbReference>
<dbReference type="AlphaFoldDB" id="M2QRE5"/>
<evidence type="ECO:0000313" key="12">
    <source>
        <dbReference type="Proteomes" id="UP000188551"/>
    </source>
</evidence>
<feature type="binding site" evidence="8">
    <location>
        <position position="64"/>
    </location>
    <ligand>
        <name>pyruvate</name>
        <dbReference type="ChEBI" id="CHEBI:15361"/>
    </ligand>
</feature>
<dbReference type="EC" id="4.2.1.41" evidence="5"/>
<dbReference type="PANTHER" id="PTHR12128">
    <property type="entry name" value="DIHYDRODIPICOLINATE SYNTHASE"/>
    <property type="match status" value="1"/>
</dbReference>
<dbReference type="Proteomes" id="UP000188551">
    <property type="component" value="Unassembled WGS sequence"/>
</dbReference>
<evidence type="ECO:0000313" key="9">
    <source>
        <dbReference type="EMBL" id="EMD28377.1"/>
    </source>
</evidence>
<dbReference type="GO" id="GO:0047448">
    <property type="term" value="F:5-dehydro-4-deoxyglucarate dehydratase activity"/>
    <property type="evidence" value="ECO:0007669"/>
    <property type="project" value="UniProtKB-UniRule"/>
</dbReference>
<comment type="similarity">
    <text evidence="3 5 6">Belongs to the DapA family.</text>
</comment>
<dbReference type="NCBIfam" id="NF002958">
    <property type="entry name" value="PRK03620.1"/>
    <property type="match status" value="1"/>
</dbReference>
<evidence type="ECO:0000256" key="4">
    <source>
        <dbReference type="ARBA" id="ARBA00023239"/>
    </source>
</evidence>
<protein>
    <recommendedName>
        <fullName evidence="5">Probable 5-dehydro-4-deoxyglucarate dehydratase</fullName>
        <ecNumber evidence="5">4.2.1.41</ecNumber>
    </recommendedName>
    <alternativeName>
        <fullName evidence="5">5-keto-4-deoxy-glucarate dehydratase</fullName>
        <shortName evidence="5">KDGDH</shortName>
    </alternativeName>
</protein>
<gene>
    <name evidence="10" type="ORF">B0293_11145</name>
    <name evidence="9" type="ORF">C791_1051</name>
</gene>
<dbReference type="SUPFAM" id="SSF51569">
    <property type="entry name" value="Aldolase"/>
    <property type="match status" value="1"/>
</dbReference>
<dbReference type="GO" id="GO:0042838">
    <property type="term" value="P:D-glucarate catabolic process"/>
    <property type="evidence" value="ECO:0007669"/>
    <property type="project" value="UniProtKB-UniRule"/>
</dbReference>
<keyword evidence="4 5" id="KW-0456">Lyase</keyword>
<dbReference type="InterPro" id="IPR017655">
    <property type="entry name" value="Dehydro-deoxyglucarate_dehyd"/>
</dbReference>